<evidence type="ECO:0000256" key="1">
    <source>
        <dbReference type="SAM" id="MobiDB-lite"/>
    </source>
</evidence>
<feature type="region of interest" description="Disordered" evidence="1">
    <location>
        <begin position="64"/>
        <end position="96"/>
    </location>
</feature>
<dbReference type="Proteomes" id="UP000192578">
    <property type="component" value="Unassembled WGS sequence"/>
</dbReference>
<keyword evidence="3" id="KW-1185">Reference proteome</keyword>
<comment type="caution">
    <text evidence="2">The sequence shown here is derived from an EMBL/GenBank/DDBJ whole genome shotgun (WGS) entry which is preliminary data.</text>
</comment>
<evidence type="ECO:0000313" key="2">
    <source>
        <dbReference type="EMBL" id="OQV11821.1"/>
    </source>
</evidence>
<protein>
    <submittedName>
        <fullName evidence="2">Uncharacterized protein</fullName>
    </submittedName>
</protein>
<accession>A0A1W0W9D4</accession>
<proteinExistence type="predicted"/>
<dbReference type="EMBL" id="MTYJ01000160">
    <property type="protein sequence ID" value="OQV11821.1"/>
    <property type="molecule type" value="Genomic_DNA"/>
</dbReference>
<name>A0A1W0W9D4_HYPEX</name>
<gene>
    <name evidence="2" type="ORF">BV898_13877</name>
</gene>
<evidence type="ECO:0000313" key="3">
    <source>
        <dbReference type="Proteomes" id="UP000192578"/>
    </source>
</evidence>
<dbReference type="AlphaFoldDB" id="A0A1W0W9D4"/>
<organism evidence="2 3">
    <name type="scientific">Hypsibius exemplaris</name>
    <name type="common">Freshwater tardigrade</name>
    <dbReference type="NCBI Taxonomy" id="2072580"/>
    <lineage>
        <taxon>Eukaryota</taxon>
        <taxon>Metazoa</taxon>
        <taxon>Ecdysozoa</taxon>
        <taxon>Tardigrada</taxon>
        <taxon>Eutardigrada</taxon>
        <taxon>Parachela</taxon>
        <taxon>Hypsibioidea</taxon>
        <taxon>Hypsibiidae</taxon>
        <taxon>Hypsibius</taxon>
    </lineage>
</organism>
<reference evidence="3" key="1">
    <citation type="submission" date="2017-01" db="EMBL/GenBank/DDBJ databases">
        <title>Comparative genomics of anhydrobiosis in the tardigrade Hypsibius dujardini.</title>
        <authorList>
            <person name="Yoshida Y."/>
            <person name="Koutsovoulos G."/>
            <person name="Laetsch D."/>
            <person name="Stevens L."/>
            <person name="Kumar S."/>
            <person name="Horikawa D."/>
            <person name="Ishino K."/>
            <person name="Komine S."/>
            <person name="Tomita M."/>
            <person name="Blaxter M."/>
            <person name="Arakawa K."/>
        </authorList>
    </citation>
    <scope>NUCLEOTIDE SEQUENCE [LARGE SCALE GENOMIC DNA]</scope>
    <source>
        <strain evidence="3">Z151</strain>
    </source>
</reference>
<sequence>MRKNSRTTLCYGPIMIDQCYCSSLLFSETADIIAVDSKTRKDGRTDKGTVGWIDGGTDGRTDGWTDRRTDGWTDGGMVRRTDGRMDGRRHGRKDGGTVKRIDGGTGDGRTKAQTAIPVPVDLIVTLGVIRKSLVVSTAVVIITLVANIPYRVLRQFSAANLSSAGFRVWTSALFALQQTVSPVVYLTPRHGEGTLRNGGGSCFSGTKL</sequence>